<dbReference type="PANTHER" id="PTHR14963">
    <property type="entry name" value="RHO GTPASE ACTIVATING PROTEIN 18,19-RELATED"/>
    <property type="match status" value="1"/>
</dbReference>
<feature type="domain" description="Rho-GAP" evidence="2">
    <location>
        <begin position="50"/>
        <end position="250"/>
    </location>
</feature>
<dbReference type="Pfam" id="PF00620">
    <property type="entry name" value="RhoGAP"/>
    <property type="match status" value="1"/>
</dbReference>
<sequence length="286" mass="32703">MSKSPNSHARVCLSRLTRILDITMLEDLQQLGYTGDVARNLEIESNSKPAAQKSFFYKSSAKINKIISRIGSYKIFGHLLTEEAVFKITTLRFSYLKSSTKSLVLEKTRRTKRVMLDKEDPVDFGNGRFTPHDVASVLKIFLRDLLEPVLTNAPLDAYLQVTEIRNDESNAKMIEAFQLLFLLVPPPNRMLLQQLLKLLNPHNKMTAHNLAVVFSPNIMGFKEKLSLDSVKYLMQERYIDELVFKCLTLECDLGSAVNRLITQQGQFAGIYHEAFGEFMLDFFQLN</sequence>
<dbReference type="InterPro" id="IPR000198">
    <property type="entry name" value="RhoGAP_dom"/>
</dbReference>
<dbReference type="PROSITE" id="PS50238">
    <property type="entry name" value="RHOGAP"/>
    <property type="match status" value="1"/>
</dbReference>
<accession>A0A2B4R6I3</accession>
<dbReference type="EMBL" id="LSMT01001377">
    <property type="protein sequence ID" value="PFX12419.1"/>
    <property type="molecule type" value="Genomic_DNA"/>
</dbReference>
<gene>
    <name evidence="3" type="primary">ARHGAP19</name>
    <name evidence="3" type="ORF">AWC38_SpisGene23625</name>
</gene>
<proteinExistence type="predicted"/>
<dbReference type="GO" id="GO:0005737">
    <property type="term" value="C:cytoplasm"/>
    <property type="evidence" value="ECO:0007669"/>
    <property type="project" value="TreeGrafter"/>
</dbReference>
<evidence type="ECO:0000313" key="4">
    <source>
        <dbReference type="Proteomes" id="UP000225706"/>
    </source>
</evidence>
<dbReference type="GO" id="GO:0007165">
    <property type="term" value="P:signal transduction"/>
    <property type="evidence" value="ECO:0007669"/>
    <property type="project" value="InterPro"/>
</dbReference>
<dbReference type="SMART" id="SM00324">
    <property type="entry name" value="RhoGAP"/>
    <property type="match status" value="1"/>
</dbReference>
<dbReference type="Proteomes" id="UP000225706">
    <property type="component" value="Unassembled WGS sequence"/>
</dbReference>
<evidence type="ECO:0000256" key="1">
    <source>
        <dbReference type="ARBA" id="ARBA00022468"/>
    </source>
</evidence>
<organism evidence="3 4">
    <name type="scientific">Stylophora pistillata</name>
    <name type="common">Smooth cauliflower coral</name>
    <dbReference type="NCBI Taxonomy" id="50429"/>
    <lineage>
        <taxon>Eukaryota</taxon>
        <taxon>Metazoa</taxon>
        <taxon>Cnidaria</taxon>
        <taxon>Anthozoa</taxon>
        <taxon>Hexacorallia</taxon>
        <taxon>Scleractinia</taxon>
        <taxon>Astrocoeniina</taxon>
        <taxon>Pocilloporidae</taxon>
        <taxon>Stylophora</taxon>
    </lineage>
</organism>
<dbReference type="SUPFAM" id="SSF48350">
    <property type="entry name" value="GTPase activation domain, GAP"/>
    <property type="match status" value="1"/>
</dbReference>
<dbReference type="GO" id="GO:0005096">
    <property type="term" value="F:GTPase activator activity"/>
    <property type="evidence" value="ECO:0007669"/>
    <property type="project" value="UniProtKB-KW"/>
</dbReference>
<comment type="caution">
    <text evidence="3">The sequence shown here is derived from an EMBL/GenBank/DDBJ whole genome shotgun (WGS) entry which is preliminary data.</text>
</comment>
<name>A0A2B4R6I3_STYPI</name>
<dbReference type="AlphaFoldDB" id="A0A2B4R6I3"/>
<dbReference type="Gene3D" id="1.10.555.10">
    <property type="entry name" value="Rho GTPase activation protein"/>
    <property type="match status" value="1"/>
</dbReference>
<dbReference type="OrthoDB" id="10061772at2759"/>
<evidence type="ECO:0000313" key="3">
    <source>
        <dbReference type="EMBL" id="PFX12419.1"/>
    </source>
</evidence>
<dbReference type="InterPro" id="IPR008936">
    <property type="entry name" value="Rho_GTPase_activation_prot"/>
</dbReference>
<dbReference type="GO" id="GO:0051056">
    <property type="term" value="P:regulation of small GTPase mediated signal transduction"/>
    <property type="evidence" value="ECO:0007669"/>
    <property type="project" value="TreeGrafter"/>
</dbReference>
<protein>
    <submittedName>
        <fullName evidence="3">Rho GTPase-activating protein 19</fullName>
    </submittedName>
</protein>
<dbReference type="PANTHER" id="PTHR14963:SF7">
    <property type="entry name" value="RHO GTPASE-ACTIVATING PROTEIN 19"/>
    <property type="match status" value="1"/>
</dbReference>
<reference evidence="4" key="1">
    <citation type="journal article" date="2017" name="bioRxiv">
        <title>Comparative analysis of the genomes of Stylophora pistillata and Acropora digitifera provides evidence for extensive differences between species of corals.</title>
        <authorList>
            <person name="Voolstra C.R."/>
            <person name="Li Y."/>
            <person name="Liew Y.J."/>
            <person name="Baumgarten S."/>
            <person name="Zoccola D."/>
            <person name="Flot J.-F."/>
            <person name="Tambutte S."/>
            <person name="Allemand D."/>
            <person name="Aranda M."/>
        </authorList>
    </citation>
    <scope>NUCLEOTIDE SEQUENCE [LARGE SCALE GENOMIC DNA]</scope>
</reference>
<keyword evidence="4" id="KW-1185">Reference proteome</keyword>
<evidence type="ECO:0000259" key="2">
    <source>
        <dbReference type="PROSITE" id="PS50238"/>
    </source>
</evidence>
<dbReference type="STRING" id="50429.A0A2B4R6I3"/>
<keyword evidence="1" id="KW-0343">GTPase activation</keyword>